<dbReference type="AlphaFoldDB" id="A0A382XW44"/>
<protein>
    <recommendedName>
        <fullName evidence="1">tRNA(Ile)-lysidine synthetase</fullName>
        <ecNumber evidence="1">6.3.4.19</ecNumber>
    </recommendedName>
</protein>
<comment type="catalytic activity">
    <reaction evidence="6">
        <text>cytidine(34) in tRNA(Ile2) + L-lysine + ATP = lysidine(34) in tRNA(Ile2) + AMP + diphosphate + H(+)</text>
        <dbReference type="Rhea" id="RHEA:43744"/>
        <dbReference type="Rhea" id="RHEA-COMP:10625"/>
        <dbReference type="Rhea" id="RHEA-COMP:10670"/>
        <dbReference type="ChEBI" id="CHEBI:15378"/>
        <dbReference type="ChEBI" id="CHEBI:30616"/>
        <dbReference type="ChEBI" id="CHEBI:32551"/>
        <dbReference type="ChEBI" id="CHEBI:33019"/>
        <dbReference type="ChEBI" id="CHEBI:82748"/>
        <dbReference type="ChEBI" id="CHEBI:83665"/>
        <dbReference type="ChEBI" id="CHEBI:456215"/>
        <dbReference type="EC" id="6.3.4.19"/>
    </reaction>
</comment>
<dbReference type="SUPFAM" id="SSF52402">
    <property type="entry name" value="Adenine nucleotide alpha hydrolases-like"/>
    <property type="match status" value="1"/>
</dbReference>
<proteinExistence type="predicted"/>
<evidence type="ECO:0000256" key="1">
    <source>
        <dbReference type="ARBA" id="ARBA00013267"/>
    </source>
</evidence>
<dbReference type="PANTHER" id="PTHR43033:SF1">
    <property type="entry name" value="TRNA(ILE)-LYSIDINE SYNTHASE-RELATED"/>
    <property type="match status" value="1"/>
</dbReference>
<evidence type="ECO:0000256" key="3">
    <source>
        <dbReference type="ARBA" id="ARBA00022694"/>
    </source>
</evidence>
<organism evidence="8">
    <name type="scientific">marine metagenome</name>
    <dbReference type="NCBI Taxonomy" id="408172"/>
    <lineage>
        <taxon>unclassified sequences</taxon>
        <taxon>metagenomes</taxon>
        <taxon>ecological metagenomes</taxon>
    </lineage>
</organism>
<dbReference type="InterPro" id="IPR012795">
    <property type="entry name" value="tRNA_Ile_lys_synt_N"/>
</dbReference>
<feature type="non-terminal residue" evidence="8">
    <location>
        <position position="226"/>
    </location>
</feature>
<keyword evidence="3" id="KW-0819">tRNA processing</keyword>
<evidence type="ECO:0000256" key="5">
    <source>
        <dbReference type="ARBA" id="ARBA00022840"/>
    </source>
</evidence>
<evidence type="ECO:0000256" key="6">
    <source>
        <dbReference type="ARBA" id="ARBA00048539"/>
    </source>
</evidence>
<keyword evidence="5" id="KW-0067">ATP-binding</keyword>
<dbReference type="GO" id="GO:0005524">
    <property type="term" value="F:ATP binding"/>
    <property type="evidence" value="ECO:0007669"/>
    <property type="project" value="UniProtKB-KW"/>
</dbReference>
<dbReference type="CDD" id="cd01992">
    <property type="entry name" value="TilS_N"/>
    <property type="match status" value="1"/>
</dbReference>
<evidence type="ECO:0000313" key="8">
    <source>
        <dbReference type="EMBL" id="SVD75213.1"/>
    </source>
</evidence>
<dbReference type="GO" id="GO:0032267">
    <property type="term" value="F:tRNA(Ile)-lysidine synthase activity"/>
    <property type="evidence" value="ECO:0007669"/>
    <property type="project" value="UniProtKB-EC"/>
</dbReference>
<dbReference type="InterPro" id="IPR012094">
    <property type="entry name" value="tRNA_Ile_lys_synt"/>
</dbReference>
<dbReference type="InterPro" id="IPR011063">
    <property type="entry name" value="TilS/TtcA_N"/>
</dbReference>
<accession>A0A382XW44</accession>
<dbReference type="EC" id="6.3.4.19" evidence="1"/>
<sequence>MKKKSLSAKKTIHKNLLNYLKNPKIGKIYRDFENLLLLDNKIKSFAIAVSGGPDSLALTYLAKCFSILNNSKINYYHLDHKLRKNSTQETLELKYLLKKFDIDCKILVWEGKKPKSNIQSVARKKRYSLIINQILKDKFNHLLIAHHLDDLYENFFIRLLRGSGLKGLTSFNQVNTRYNNKIKILRPLIKVNKNDLLFIAMKIFNYYIKDPSNKNINFKRIRIRNL</sequence>
<dbReference type="EMBL" id="UINC01170926">
    <property type="protein sequence ID" value="SVD75213.1"/>
    <property type="molecule type" value="Genomic_DNA"/>
</dbReference>
<reference evidence="8" key="1">
    <citation type="submission" date="2018-05" db="EMBL/GenBank/DDBJ databases">
        <authorList>
            <person name="Lanie J.A."/>
            <person name="Ng W.-L."/>
            <person name="Kazmierczak K.M."/>
            <person name="Andrzejewski T.M."/>
            <person name="Davidsen T.M."/>
            <person name="Wayne K.J."/>
            <person name="Tettelin H."/>
            <person name="Glass J.I."/>
            <person name="Rusch D."/>
            <person name="Podicherti R."/>
            <person name="Tsui H.-C.T."/>
            <person name="Winkler M.E."/>
        </authorList>
    </citation>
    <scope>NUCLEOTIDE SEQUENCE</scope>
</reference>
<name>A0A382XW44_9ZZZZ</name>
<dbReference type="GO" id="GO:0008033">
    <property type="term" value="P:tRNA processing"/>
    <property type="evidence" value="ECO:0007669"/>
    <property type="project" value="UniProtKB-KW"/>
</dbReference>
<dbReference type="PANTHER" id="PTHR43033">
    <property type="entry name" value="TRNA(ILE)-LYSIDINE SYNTHASE-RELATED"/>
    <property type="match status" value="1"/>
</dbReference>
<evidence type="ECO:0000256" key="4">
    <source>
        <dbReference type="ARBA" id="ARBA00022741"/>
    </source>
</evidence>
<gene>
    <name evidence="8" type="ORF">METZ01_LOCUS428067</name>
</gene>
<feature type="domain" description="tRNA(Ile)-lysidine/2-thiocytidine synthase N-terminal" evidence="7">
    <location>
        <begin position="45"/>
        <end position="225"/>
    </location>
</feature>
<keyword evidence="4" id="KW-0547">Nucleotide-binding</keyword>
<evidence type="ECO:0000256" key="2">
    <source>
        <dbReference type="ARBA" id="ARBA00022598"/>
    </source>
</evidence>
<dbReference type="Gene3D" id="3.40.50.620">
    <property type="entry name" value="HUPs"/>
    <property type="match status" value="1"/>
</dbReference>
<dbReference type="NCBIfam" id="TIGR02432">
    <property type="entry name" value="lysidine_TilS_N"/>
    <property type="match status" value="1"/>
</dbReference>
<dbReference type="Pfam" id="PF01171">
    <property type="entry name" value="ATP_bind_3"/>
    <property type="match status" value="1"/>
</dbReference>
<keyword evidence="2" id="KW-0436">Ligase</keyword>
<dbReference type="InterPro" id="IPR014729">
    <property type="entry name" value="Rossmann-like_a/b/a_fold"/>
</dbReference>
<evidence type="ECO:0000259" key="7">
    <source>
        <dbReference type="Pfam" id="PF01171"/>
    </source>
</evidence>